<gene>
    <name evidence="4" type="ORF">DM484_14925</name>
</gene>
<evidence type="ECO:0000256" key="1">
    <source>
        <dbReference type="ARBA" id="ARBA00022450"/>
    </source>
</evidence>
<evidence type="ECO:0000313" key="4">
    <source>
        <dbReference type="EMBL" id="PZN77357.1"/>
    </source>
</evidence>
<organism evidence="4 5">
    <name type="scientific">Candidatus Methylumidiphilus alinenensis</name>
    <dbReference type="NCBI Taxonomy" id="2202197"/>
    <lineage>
        <taxon>Bacteria</taxon>
        <taxon>Pseudomonadati</taxon>
        <taxon>Pseudomonadota</taxon>
        <taxon>Gammaproteobacteria</taxon>
        <taxon>Methylococcales</taxon>
        <taxon>Candidatus Methylumidiphilus</taxon>
    </lineage>
</organism>
<evidence type="ECO:0000259" key="3">
    <source>
        <dbReference type="PROSITE" id="PS50075"/>
    </source>
</evidence>
<dbReference type="InterPro" id="IPR036736">
    <property type="entry name" value="ACP-like_sf"/>
</dbReference>
<dbReference type="InterPro" id="IPR009081">
    <property type="entry name" value="PP-bd_ACP"/>
</dbReference>
<accession>A0A2W4T3L9</accession>
<dbReference type="Pfam" id="PF00550">
    <property type="entry name" value="PP-binding"/>
    <property type="match status" value="1"/>
</dbReference>
<dbReference type="AlphaFoldDB" id="A0A2W4T3L9"/>
<dbReference type="EMBL" id="QJPH01000337">
    <property type="protein sequence ID" value="PZN77357.1"/>
    <property type="molecule type" value="Genomic_DNA"/>
</dbReference>
<dbReference type="Proteomes" id="UP000249396">
    <property type="component" value="Unassembled WGS sequence"/>
</dbReference>
<comment type="caution">
    <text evidence="4">The sequence shown here is derived from an EMBL/GenBank/DDBJ whole genome shotgun (WGS) entry which is preliminary data.</text>
</comment>
<evidence type="ECO:0000313" key="5">
    <source>
        <dbReference type="Proteomes" id="UP000249396"/>
    </source>
</evidence>
<dbReference type="SUPFAM" id="SSF47336">
    <property type="entry name" value="ACP-like"/>
    <property type="match status" value="1"/>
</dbReference>
<keyword evidence="2" id="KW-0597">Phosphoprotein</keyword>
<reference evidence="4 5" key="1">
    <citation type="journal article" date="2018" name="Aquat. Microb. Ecol.">
        <title>Gammaproteobacterial methanotrophs dominate.</title>
        <authorList>
            <person name="Rissanen A.J."/>
            <person name="Saarenheimo J."/>
            <person name="Tiirola M."/>
            <person name="Peura S."/>
            <person name="Aalto S.L."/>
            <person name="Karvinen A."/>
            <person name="Nykanen H."/>
        </authorList>
    </citation>
    <scope>NUCLEOTIDE SEQUENCE [LARGE SCALE GENOMIC DNA]</scope>
    <source>
        <strain evidence="4">AMbin10</strain>
    </source>
</reference>
<dbReference type="Gene3D" id="1.10.1200.10">
    <property type="entry name" value="ACP-like"/>
    <property type="match status" value="1"/>
</dbReference>
<dbReference type="PROSITE" id="PS50075">
    <property type="entry name" value="CARRIER"/>
    <property type="match status" value="1"/>
</dbReference>
<protein>
    <submittedName>
        <fullName evidence="4">Phosphopantetheine-binding protein</fullName>
    </submittedName>
</protein>
<proteinExistence type="predicted"/>
<feature type="domain" description="Carrier" evidence="3">
    <location>
        <begin position="1"/>
        <end position="77"/>
    </location>
</feature>
<evidence type="ECO:0000256" key="2">
    <source>
        <dbReference type="ARBA" id="ARBA00022553"/>
    </source>
</evidence>
<name>A0A2W4T3L9_9GAMM</name>
<keyword evidence="1" id="KW-0596">Phosphopantetheine</keyword>
<dbReference type="PROSITE" id="PS00012">
    <property type="entry name" value="PHOSPHOPANTETHEINE"/>
    <property type="match status" value="1"/>
</dbReference>
<dbReference type="InterPro" id="IPR006162">
    <property type="entry name" value="Ppantetheine_attach_site"/>
</dbReference>
<sequence>MKEKLKKFIFAEVIYHENPASFGNGDDLLEAGLDSMGIMRLIMFAEREFGVILPDTEIEPDNVHSLDALERWIRQAGQAQ</sequence>